<dbReference type="OrthoDB" id="5398702at2759"/>
<keyword evidence="5" id="KW-1185">Reference proteome</keyword>
<name>A0A6A6PIL6_9PEZI</name>
<feature type="transmembrane region" description="Helical" evidence="2">
    <location>
        <begin position="12"/>
        <end position="35"/>
    </location>
</feature>
<evidence type="ECO:0000313" key="4">
    <source>
        <dbReference type="EMBL" id="KAF2479832.1"/>
    </source>
</evidence>
<sequence length="299" mass="33122">MNSDYHPPLALTILSGIFLILGAICFLIVTVDIIWRRGWRSMMGIMVPVYPINAAYMMPVTLYVYFKYGRAAKPMSKAQAYADDSKTGHCSSKQAPTDQDSASPPPCHAPSTKEKDEQLDLPDHPPACHSDLEKATPDDSDAHCHHHDASRPMIITLLVGVSHCGAGCILGDLVGEWLVYGTGAKINGHSIWAELLIDYAFALLFGIAFQYFSIAPMSGEYGPKTVWRAAKADILSLTSFEVGAFGWMIIYQVGIFNYQLSMDTWTYWWMMQIGMALGFATAIPMNYFLITRGIKEPCC</sequence>
<dbReference type="GeneID" id="54478577"/>
<feature type="region of interest" description="Disordered" evidence="1">
    <location>
        <begin position="86"/>
        <end position="144"/>
    </location>
</feature>
<keyword evidence="2" id="KW-1133">Transmembrane helix</keyword>
<organism evidence="4 5">
    <name type="scientific">Neohortaea acidophila</name>
    <dbReference type="NCBI Taxonomy" id="245834"/>
    <lineage>
        <taxon>Eukaryota</taxon>
        <taxon>Fungi</taxon>
        <taxon>Dikarya</taxon>
        <taxon>Ascomycota</taxon>
        <taxon>Pezizomycotina</taxon>
        <taxon>Dothideomycetes</taxon>
        <taxon>Dothideomycetidae</taxon>
        <taxon>Mycosphaerellales</taxon>
        <taxon>Teratosphaeriaceae</taxon>
        <taxon>Neohortaea</taxon>
    </lineage>
</organism>
<feature type="transmembrane region" description="Helical" evidence="2">
    <location>
        <begin position="196"/>
        <end position="214"/>
    </location>
</feature>
<feature type="compositionally biased region" description="Polar residues" evidence="1">
    <location>
        <begin position="88"/>
        <end position="102"/>
    </location>
</feature>
<evidence type="ECO:0000256" key="2">
    <source>
        <dbReference type="SAM" id="Phobius"/>
    </source>
</evidence>
<dbReference type="RefSeq" id="XP_033586402.1">
    <property type="nucleotide sequence ID" value="XM_033737575.1"/>
</dbReference>
<reference evidence="4" key="1">
    <citation type="journal article" date="2020" name="Stud. Mycol.">
        <title>101 Dothideomycetes genomes: a test case for predicting lifestyles and emergence of pathogens.</title>
        <authorList>
            <person name="Haridas S."/>
            <person name="Albert R."/>
            <person name="Binder M."/>
            <person name="Bloem J."/>
            <person name="Labutti K."/>
            <person name="Salamov A."/>
            <person name="Andreopoulos B."/>
            <person name="Baker S."/>
            <person name="Barry K."/>
            <person name="Bills G."/>
            <person name="Bluhm B."/>
            <person name="Cannon C."/>
            <person name="Castanera R."/>
            <person name="Culley D."/>
            <person name="Daum C."/>
            <person name="Ezra D."/>
            <person name="Gonzalez J."/>
            <person name="Henrissat B."/>
            <person name="Kuo A."/>
            <person name="Liang C."/>
            <person name="Lipzen A."/>
            <person name="Lutzoni F."/>
            <person name="Magnuson J."/>
            <person name="Mondo S."/>
            <person name="Nolan M."/>
            <person name="Ohm R."/>
            <person name="Pangilinan J."/>
            <person name="Park H.-J."/>
            <person name="Ramirez L."/>
            <person name="Alfaro M."/>
            <person name="Sun H."/>
            <person name="Tritt A."/>
            <person name="Yoshinaga Y."/>
            <person name="Zwiers L.-H."/>
            <person name="Turgeon B."/>
            <person name="Goodwin S."/>
            <person name="Spatafora J."/>
            <person name="Crous P."/>
            <person name="Grigoriev I."/>
        </authorList>
    </citation>
    <scope>NUCLEOTIDE SEQUENCE</scope>
    <source>
        <strain evidence="4">CBS 113389</strain>
    </source>
</reference>
<evidence type="ECO:0000259" key="3">
    <source>
        <dbReference type="Pfam" id="PF14342"/>
    </source>
</evidence>
<accession>A0A6A6PIL6</accession>
<dbReference type="Proteomes" id="UP000799767">
    <property type="component" value="Unassembled WGS sequence"/>
</dbReference>
<gene>
    <name evidence="4" type="ORF">BDY17DRAFT_326841</name>
</gene>
<dbReference type="AlphaFoldDB" id="A0A6A6PIL6"/>
<feature type="compositionally biased region" description="Basic and acidic residues" evidence="1">
    <location>
        <begin position="130"/>
        <end position="144"/>
    </location>
</feature>
<proteinExistence type="predicted"/>
<protein>
    <recommendedName>
        <fullName evidence="3">DUF4396 domain-containing protein</fullName>
    </recommendedName>
</protein>
<dbReference type="Pfam" id="PF14342">
    <property type="entry name" value="DUF4396"/>
    <property type="match status" value="1"/>
</dbReference>
<feature type="transmembrane region" description="Helical" evidence="2">
    <location>
        <begin position="47"/>
        <end position="66"/>
    </location>
</feature>
<dbReference type="InterPro" id="IPR025509">
    <property type="entry name" value="DUF4396"/>
</dbReference>
<feature type="compositionally biased region" description="Basic and acidic residues" evidence="1">
    <location>
        <begin position="111"/>
        <end position="123"/>
    </location>
</feature>
<keyword evidence="2" id="KW-0472">Membrane</keyword>
<dbReference type="EMBL" id="MU001640">
    <property type="protein sequence ID" value="KAF2479832.1"/>
    <property type="molecule type" value="Genomic_DNA"/>
</dbReference>
<evidence type="ECO:0000313" key="5">
    <source>
        <dbReference type="Proteomes" id="UP000799767"/>
    </source>
</evidence>
<feature type="transmembrane region" description="Helical" evidence="2">
    <location>
        <begin position="267"/>
        <end position="290"/>
    </location>
</feature>
<keyword evidence="2" id="KW-0812">Transmembrane</keyword>
<feature type="transmembrane region" description="Helical" evidence="2">
    <location>
        <begin position="234"/>
        <end position="255"/>
    </location>
</feature>
<evidence type="ECO:0000256" key="1">
    <source>
        <dbReference type="SAM" id="MobiDB-lite"/>
    </source>
</evidence>
<feature type="domain" description="DUF4396" evidence="3">
    <location>
        <begin position="159"/>
        <end position="295"/>
    </location>
</feature>